<evidence type="ECO:0000313" key="3">
    <source>
        <dbReference type="Proteomes" id="UP000315115"/>
    </source>
</evidence>
<reference evidence="3" key="1">
    <citation type="submission" date="2019-07" db="EMBL/GenBank/DDBJ databases">
        <title>Complete Genome Sequences of Vibrion rotiferianus strain AM7.</title>
        <authorList>
            <person name="Miyazaki K."/>
            <person name="Wiseschart A."/>
            <person name="Pootanakit K."/>
            <person name="Ishimori K."/>
            <person name="Kitahara K."/>
        </authorList>
    </citation>
    <scope>NUCLEOTIDE SEQUENCE [LARGE SCALE GENOMIC DNA]</scope>
    <source>
        <strain evidence="3">AM7</strain>
    </source>
</reference>
<evidence type="ECO:0000256" key="1">
    <source>
        <dbReference type="SAM" id="Phobius"/>
    </source>
</evidence>
<dbReference type="Proteomes" id="UP000315115">
    <property type="component" value="Chromosome 2"/>
</dbReference>
<dbReference type="EMBL" id="AP019799">
    <property type="protein sequence ID" value="BBL92093.1"/>
    <property type="molecule type" value="Genomic_DNA"/>
</dbReference>
<keyword evidence="1" id="KW-1133">Transmembrane helix</keyword>
<organism evidence="2 3">
    <name type="scientific">Vibrio rotiferianus</name>
    <dbReference type="NCBI Taxonomy" id="190895"/>
    <lineage>
        <taxon>Bacteria</taxon>
        <taxon>Pseudomonadati</taxon>
        <taxon>Pseudomonadota</taxon>
        <taxon>Gammaproteobacteria</taxon>
        <taxon>Vibrionales</taxon>
        <taxon>Vibrionaceae</taxon>
        <taxon>Vibrio</taxon>
    </lineage>
</organism>
<protein>
    <submittedName>
        <fullName evidence="2">Uncharacterized protein</fullName>
    </submittedName>
</protein>
<accession>A0A510IEF0</accession>
<feature type="transmembrane region" description="Helical" evidence="1">
    <location>
        <begin position="20"/>
        <end position="39"/>
    </location>
</feature>
<evidence type="ECO:0000313" key="2">
    <source>
        <dbReference type="EMBL" id="BBL92093.1"/>
    </source>
</evidence>
<keyword evidence="1" id="KW-0472">Membrane</keyword>
<sequence length="74" mass="8712">MAPSKGRKERLPKLLRGDSLYKNMCVIIFWYVIPSYYALDYNLSVMLVQEQMMISVAYKYEILLGNMNLPDVWS</sequence>
<proteinExistence type="predicted"/>
<dbReference type="AlphaFoldDB" id="A0A510IEF0"/>
<name>A0A510IEF0_9VIBR</name>
<gene>
    <name evidence="2" type="ORF">VroAM7_47460</name>
</gene>
<keyword evidence="1" id="KW-0812">Transmembrane</keyword>